<comment type="function">
    <text evidence="9">Part of the Sec protein translocase complex. Interacts with the SecYEG preprotein conducting channel. SecDF uses the proton motive force (PMF) to complete protein translocation after the ATP-dependent function of SecA.</text>
</comment>
<dbReference type="GO" id="GO:0043952">
    <property type="term" value="P:protein transport by the Sec complex"/>
    <property type="evidence" value="ECO:0007669"/>
    <property type="project" value="UniProtKB-UniRule"/>
</dbReference>
<feature type="transmembrane region" description="Helical" evidence="9">
    <location>
        <begin position="162"/>
        <end position="183"/>
    </location>
</feature>
<feature type="compositionally biased region" description="Gly residues" evidence="10">
    <location>
        <begin position="371"/>
        <end position="390"/>
    </location>
</feature>
<dbReference type="RefSeq" id="WP_203934042.1">
    <property type="nucleotide sequence ID" value="NZ_BOPH01000132.1"/>
</dbReference>
<comment type="subcellular location">
    <subcellularLocation>
        <location evidence="1 9">Cell membrane</location>
        <topology evidence="1 9">Multi-pass membrane protein</topology>
    </subcellularLocation>
</comment>
<proteinExistence type="inferred from homology"/>
<gene>
    <name evidence="9 12" type="primary">secF</name>
    <name evidence="12" type="ORF">Voc01_091570</name>
</gene>
<dbReference type="GO" id="GO:0006605">
    <property type="term" value="P:protein targeting"/>
    <property type="evidence" value="ECO:0007669"/>
    <property type="project" value="UniProtKB-UniRule"/>
</dbReference>
<dbReference type="AlphaFoldDB" id="A0A8J4A6H9"/>
<evidence type="ECO:0000256" key="3">
    <source>
        <dbReference type="ARBA" id="ARBA00022475"/>
    </source>
</evidence>
<organism evidence="12 13">
    <name type="scientific">Virgisporangium ochraceum</name>
    <dbReference type="NCBI Taxonomy" id="65505"/>
    <lineage>
        <taxon>Bacteria</taxon>
        <taxon>Bacillati</taxon>
        <taxon>Actinomycetota</taxon>
        <taxon>Actinomycetes</taxon>
        <taxon>Micromonosporales</taxon>
        <taxon>Micromonosporaceae</taxon>
        <taxon>Virgisporangium</taxon>
    </lineage>
</organism>
<evidence type="ECO:0000256" key="10">
    <source>
        <dbReference type="SAM" id="MobiDB-lite"/>
    </source>
</evidence>
<dbReference type="InterPro" id="IPR022646">
    <property type="entry name" value="SecD/SecF_CS"/>
</dbReference>
<comment type="subunit">
    <text evidence="9">Forms a complex with SecD. Part of the essential Sec protein translocation apparatus which comprises SecA, SecYEG and auxiliary proteins SecDF. Other proteins may also be involved.</text>
</comment>
<dbReference type="GO" id="GO:0015450">
    <property type="term" value="F:protein-transporting ATPase activity"/>
    <property type="evidence" value="ECO:0007669"/>
    <property type="project" value="InterPro"/>
</dbReference>
<evidence type="ECO:0000256" key="1">
    <source>
        <dbReference type="ARBA" id="ARBA00004651"/>
    </source>
</evidence>
<dbReference type="Pfam" id="PF07549">
    <property type="entry name" value="Sec_GG"/>
    <property type="match status" value="1"/>
</dbReference>
<sequence>MGVLRRLYRGETNYNFIGHRKWWYIASAVLILVCVGSMVFRGFHWGVEFAGGTQFIAPVQPGVSVEDVRAKIEDAGVTVTSVQTVGQNANFLIRTPNLDEEQREAAVNAIIDAANVTESQIAISDVSSSWGRAVSERALLGLAVFLVLVAAYLWIRFERAMAIAAIGALIHDLVLTAGIYSLIGFEVSPATVIGLLTILGFSLYDTVVVFDKVQENTRGLLGSTRYTYPEAANLAVNQTLMRSINTSLIALLPVAGLLFVGAGLLGVGTLKDLALVLFVGLATGAYSSMFLATPWLVDIKMLDTRYKLHAQRVAARRAGIDPREARKAAAKKGAPSLKKPAREVDEDLDEVDEVDDEAPPAKKATKAMAGSGSGARSGSGGGGSRPGGGASRQTPRKRQSGKRR</sequence>
<keyword evidence="2 9" id="KW-0813">Transport</keyword>
<reference evidence="12" key="1">
    <citation type="submission" date="2021-01" db="EMBL/GenBank/DDBJ databases">
        <title>Whole genome shotgun sequence of Virgisporangium ochraceum NBRC 16418.</title>
        <authorList>
            <person name="Komaki H."/>
            <person name="Tamura T."/>
        </authorList>
    </citation>
    <scope>NUCLEOTIDE SEQUENCE</scope>
    <source>
        <strain evidence="12">NBRC 16418</strain>
    </source>
</reference>
<evidence type="ECO:0000256" key="7">
    <source>
        <dbReference type="ARBA" id="ARBA00023010"/>
    </source>
</evidence>
<dbReference type="InterPro" id="IPR022645">
    <property type="entry name" value="SecD/SecF_bac"/>
</dbReference>
<dbReference type="PRINTS" id="PR01755">
    <property type="entry name" value="SECFTRNLCASE"/>
</dbReference>
<dbReference type="SUPFAM" id="SSF82866">
    <property type="entry name" value="Multidrug efflux transporter AcrB transmembrane domain"/>
    <property type="match status" value="1"/>
</dbReference>
<evidence type="ECO:0000313" key="13">
    <source>
        <dbReference type="Proteomes" id="UP000635606"/>
    </source>
</evidence>
<evidence type="ECO:0000259" key="11">
    <source>
        <dbReference type="Pfam" id="PF02355"/>
    </source>
</evidence>
<keyword evidence="6 9" id="KW-1133">Transmembrane helix</keyword>
<evidence type="ECO:0000313" key="12">
    <source>
        <dbReference type="EMBL" id="GIJ74240.1"/>
    </source>
</evidence>
<feature type="compositionally biased region" description="Basic and acidic residues" evidence="10">
    <location>
        <begin position="318"/>
        <end position="327"/>
    </location>
</feature>
<name>A0A8J4A6H9_9ACTN</name>
<feature type="transmembrane region" description="Helical" evidence="9">
    <location>
        <begin position="189"/>
        <end position="210"/>
    </location>
</feature>
<keyword evidence="4 9" id="KW-0812">Transmembrane</keyword>
<feature type="region of interest" description="Disordered" evidence="10">
    <location>
        <begin position="317"/>
        <end position="404"/>
    </location>
</feature>
<dbReference type="InterPro" id="IPR055344">
    <property type="entry name" value="SecD_SecF_C_bact"/>
</dbReference>
<evidence type="ECO:0000256" key="5">
    <source>
        <dbReference type="ARBA" id="ARBA00022927"/>
    </source>
</evidence>
<protein>
    <recommendedName>
        <fullName evidence="9">Protein-export membrane protein SecF</fullName>
    </recommendedName>
</protein>
<dbReference type="PANTHER" id="PTHR30081:SF8">
    <property type="entry name" value="PROTEIN TRANSLOCASE SUBUNIT SECF"/>
    <property type="match status" value="1"/>
</dbReference>
<feature type="transmembrane region" description="Helical" evidence="9">
    <location>
        <begin position="138"/>
        <end position="155"/>
    </location>
</feature>
<dbReference type="NCBIfam" id="TIGR00966">
    <property type="entry name" value="transloc_SecF"/>
    <property type="match status" value="1"/>
</dbReference>
<keyword evidence="8 9" id="KW-0472">Membrane</keyword>
<dbReference type="GO" id="GO:0005886">
    <property type="term" value="C:plasma membrane"/>
    <property type="evidence" value="ECO:0007669"/>
    <property type="project" value="UniProtKB-SubCell"/>
</dbReference>
<evidence type="ECO:0000256" key="6">
    <source>
        <dbReference type="ARBA" id="ARBA00022989"/>
    </source>
</evidence>
<feature type="domain" description="Protein export membrane protein SecD/SecF C-terminal" evidence="11">
    <location>
        <begin position="114"/>
        <end position="300"/>
    </location>
</feature>
<comment type="caution">
    <text evidence="12">The sequence shown here is derived from an EMBL/GenBank/DDBJ whole genome shotgun (WGS) entry which is preliminary data.</text>
</comment>
<dbReference type="Pfam" id="PF02355">
    <property type="entry name" value="SecD_SecF_C"/>
    <property type="match status" value="1"/>
</dbReference>
<keyword evidence="7 9" id="KW-0811">Translocation</keyword>
<dbReference type="HAMAP" id="MF_01464_B">
    <property type="entry name" value="SecF_B"/>
    <property type="match status" value="1"/>
</dbReference>
<evidence type="ECO:0000256" key="8">
    <source>
        <dbReference type="ARBA" id="ARBA00023136"/>
    </source>
</evidence>
<feature type="transmembrane region" description="Helical" evidence="9">
    <location>
        <begin position="273"/>
        <end position="297"/>
    </location>
</feature>
<keyword evidence="3 9" id="KW-1003">Cell membrane</keyword>
<dbReference type="InterPro" id="IPR005665">
    <property type="entry name" value="SecF_bac"/>
</dbReference>
<dbReference type="PANTHER" id="PTHR30081">
    <property type="entry name" value="PROTEIN-EXPORT MEMBRANE PROTEIN SEC"/>
    <property type="match status" value="1"/>
</dbReference>
<evidence type="ECO:0000256" key="9">
    <source>
        <dbReference type="HAMAP-Rule" id="MF_01464"/>
    </source>
</evidence>
<feature type="transmembrane region" description="Helical" evidence="9">
    <location>
        <begin position="248"/>
        <end position="267"/>
    </location>
</feature>
<feature type="transmembrane region" description="Helical" evidence="9">
    <location>
        <begin position="21"/>
        <end position="40"/>
    </location>
</feature>
<accession>A0A8J4A6H9</accession>
<comment type="similarity">
    <text evidence="9">Belongs to the SecD/SecF family. SecF subfamily.</text>
</comment>
<dbReference type="Proteomes" id="UP000635606">
    <property type="component" value="Unassembled WGS sequence"/>
</dbReference>
<dbReference type="NCBIfam" id="TIGR00916">
    <property type="entry name" value="2A0604s01"/>
    <property type="match status" value="1"/>
</dbReference>
<dbReference type="InterPro" id="IPR022813">
    <property type="entry name" value="SecD/SecF_arch_bac"/>
</dbReference>
<keyword evidence="13" id="KW-1185">Reference proteome</keyword>
<feature type="compositionally biased region" description="Acidic residues" evidence="10">
    <location>
        <begin position="344"/>
        <end position="358"/>
    </location>
</feature>
<evidence type="ECO:0000256" key="2">
    <source>
        <dbReference type="ARBA" id="ARBA00022448"/>
    </source>
</evidence>
<dbReference type="InterPro" id="IPR048634">
    <property type="entry name" value="SecD_SecF_C"/>
</dbReference>
<dbReference type="GO" id="GO:0065002">
    <property type="term" value="P:intracellular protein transmembrane transport"/>
    <property type="evidence" value="ECO:0007669"/>
    <property type="project" value="UniProtKB-UniRule"/>
</dbReference>
<dbReference type="EMBL" id="BOPH01000132">
    <property type="protein sequence ID" value="GIJ74240.1"/>
    <property type="molecule type" value="Genomic_DNA"/>
</dbReference>
<evidence type="ECO:0000256" key="4">
    <source>
        <dbReference type="ARBA" id="ARBA00022692"/>
    </source>
</evidence>
<dbReference type="Gene3D" id="1.20.1640.10">
    <property type="entry name" value="Multidrug efflux transporter AcrB transmembrane domain"/>
    <property type="match status" value="1"/>
</dbReference>
<feature type="compositionally biased region" description="Basic residues" evidence="10">
    <location>
        <begin position="394"/>
        <end position="404"/>
    </location>
</feature>
<keyword evidence="5 9" id="KW-0653">Protein transport</keyword>